<dbReference type="FunFam" id="1.10.510.10:FF:000554">
    <property type="entry name" value="Predicted protein"/>
    <property type="match status" value="1"/>
</dbReference>
<dbReference type="GO" id="GO:0010976">
    <property type="term" value="P:positive regulation of neuron projection development"/>
    <property type="evidence" value="ECO:0007669"/>
    <property type="project" value="TreeGrafter"/>
</dbReference>
<evidence type="ECO:0000313" key="10">
    <source>
        <dbReference type="EMBL" id="KAG8175119.1"/>
    </source>
</evidence>
<name>A0AAV6TUG2_9ARAC</name>
<dbReference type="GO" id="GO:0005886">
    <property type="term" value="C:plasma membrane"/>
    <property type="evidence" value="ECO:0007669"/>
    <property type="project" value="TreeGrafter"/>
</dbReference>
<keyword evidence="1" id="KW-0808">Transferase</keyword>
<reference evidence="10 11" key="1">
    <citation type="journal article" date="2022" name="Nat. Ecol. Evol.">
        <title>A masculinizing supergene underlies an exaggerated male reproductive morph in a spider.</title>
        <authorList>
            <person name="Hendrickx F."/>
            <person name="De Corte Z."/>
            <person name="Sonet G."/>
            <person name="Van Belleghem S.M."/>
            <person name="Kostlbacher S."/>
            <person name="Vangestel C."/>
        </authorList>
    </citation>
    <scope>NUCLEOTIDE SEQUENCE [LARGE SCALE GENOMIC DNA]</scope>
    <source>
        <strain evidence="10">W744_W776</strain>
    </source>
</reference>
<dbReference type="GO" id="GO:1990090">
    <property type="term" value="P:cellular response to nerve growth factor stimulus"/>
    <property type="evidence" value="ECO:0007669"/>
    <property type="project" value="TreeGrafter"/>
</dbReference>
<dbReference type="InterPro" id="IPR008266">
    <property type="entry name" value="Tyr_kinase_AS"/>
</dbReference>
<evidence type="ECO:0000256" key="3">
    <source>
        <dbReference type="ARBA" id="ARBA00022777"/>
    </source>
</evidence>
<dbReference type="Gene3D" id="3.30.200.20">
    <property type="entry name" value="Phosphorylase Kinase, domain 1"/>
    <property type="match status" value="1"/>
</dbReference>
<evidence type="ECO:0000256" key="5">
    <source>
        <dbReference type="ARBA" id="ARBA00023137"/>
    </source>
</evidence>
<comment type="caution">
    <text evidence="10">The sequence shown here is derived from an EMBL/GenBank/DDBJ whole genome shotgun (WGS) entry which is preliminary data.</text>
</comment>
<evidence type="ECO:0000256" key="1">
    <source>
        <dbReference type="ARBA" id="ARBA00022679"/>
    </source>
</evidence>
<dbReference type="PANTHER" id="PTHR24416">
    <property type="entry name" value="TYROSINE-PROTEIN KINASE RECEPTOR"/>
    <property type="match status" value="1"/>
</dbReference>
<feature type="binding site" evidence="8">
    <location>
        <position position="170"/>
    </location>
    <ligand>
        <name>Mg(2+)</name>
        <dbReference type="ChEBI" id="CHEBI:18420"/>
    </ligand>
</feature>
<feature type="binding site" evidence="8">
    <location>
        <position position="157"/>
    </location>
    <ligand>
        <name>Mg(2+)</name>
        <dbReference type="ChEBI" id="CHEBI:18420"/>
    </ligand>
</feature>
<proteinExistence type="predicted"/>
<dbReference type="Gene3D" id="1.10.510.10">
    <property type="entry name" value="Transferase(Phosphotransferase) domain 1"/>
    <property type="match status" value="1"/>
</dbReference>
<gene>
    <name evidence="10" type="ORF">JTE90_026988</name>
</gene>
<feature type="binding site" evidence="7">
    <location>
        <position position="156"/>
    </location>
    <ligand>
        <name>ATP</name>
        <dbReference type="ChEBI" id="CHEBI:30616"/>
    </ligand>
</feature>
<evidence type="ECO:0000256" key="6">
    <source>
        <dbReference type="PIRSR" id="PIRSR000615-1"/>
    </source>
</evidence>
<dbReference type="InterPro" id="IPR011009">
    <property type="entry name" value="Kinase-like_dom_sf"/>
</dbReference>
<evidence type="ECO:0000256" key="4">
    <source>
        <dbReference type="ARBA" id="ARBA00022840"/>
    </source>
</evidence>
<keyword evidence="3" id="KW-0418">Kinase</keyword>
<dbReference type="GO" id="GO:0007169">
    <property type="term" value="P:cell surface receptor protein tyrosine kinase signaling pathway"/>
    <property type="evidence" value="ECO:0007669"/>
    <property type="project" value="TreeGrafter"/>
</dbReference>
<protein>
    <recommendedName>
        <fullName evidence="9">Protein kinase domain-containing protein</fullName>
    </recommendedName>
</protein>
<dbReference type="GO" id="GO:0043121">
    <property type="term" value="F:neurotrophin binding"/>
    <property type="evidence" value="ECO:0007669"/>
    <property type="project" value="TreeGrafter"/>
</dbReference>
<evidence type="ECO:0000256" key="2">
    <source>
        <dbReference type="ARBA" id="ARBA00022741"/>
    </source>
</evidence>
<dbReference type="PANTHER" id="PTHR24416:SF614">
    <property type="entry name" value="PROTEIN KINASE DOMAIN-CONTAINING PROTEIN"/>
    <property type="match status" value="1"/>
</dbReference>
<dbReference type="PIRSF" id="PIRSF000615">
    <property type="entry name" value="TyrPK_CSF1-R"/>
    <property type="match status" value="1"/>
</dbReference>
<organism evidence="10 11">
    <name type="scientific">Oedothorax gibbosus</name>
    <dbReference type="NCBI Taxonomy" id="931172"/>
    <lineage>
        <taxon>Eukaryota</taxon>
        <taxon>Metazoa</taxon>
        <taxon>Ecdysozoa</taxon>
        <taxon>Arthropoda</taxon>
        <taxon>Chelicerata</taxon>
        <taxon>Arachnida</taxon>
        <taxon>Araneae</taxon>
        <taxon>Araneomorphae</taxon>
        <taxon>Entelegynae</taxon>
        <taxon>Araneoidea</taxon>
        <taxon>Linyphiidae</taxon>
        <taxon>Erigoninae</taxon>
        <taxon>Oedothorax</taxon>
    </lineage>
</organism>
<keyword evidence="11" id="KW-1185">Reference proteome</keyword>
<dbReference type="GO" id="GO:0043235">
    <property type="term" value="C:receptor complex"/>
    <property type="evidence" value="ECO:0007669"/>
    <property type="project" value="TreeGrafter"/>
</dbReference>
<dbReference type="EMBL" id="JAFNEN010001067">
    <property type="protein sequence ID" value="KAG8175119.1"/>
    <property type="molecule type" value="Genomic_DNA"/>
</dbReference>
<keyword evidence="8" id="KW-0479">Metal-binding</keyword>
<dbReference type="PROSITE" id="PS00109">
    <property type="entry name" value="PROTEIN_KINASE_TYR"/>
    <property type="match status" value="1"/>
</dbReference>
<dbReference type="Pfam" id="PF07714">
    <property type="entry name" value="PK_Tyr_Ser-Thr"/>
    <property type="match status" value="1"/>
</dbReference>
<dbReference type="GO" id="GO:0005524">
    <property type="term" value="F:ATP binding"/>
    <property type="evidence" value="ECO:0007669"/>
    <property type="project" value="UniProtKB-KW"/>
</dbReference>
<sequence length="291" mass="33091">MEEIAHFAREKISYIKPLGEGDLFRVFLATADYLSSNEPTTVVAVKTLKDGGEEDACASFEREAECCSKLQHETIIKFFGMSTEGDSLMLIFEYMDYGDLKHFLRDRCPTSGTPTIAQNNYPHLSLTHLTSIACQVAEGAAYLASQRFIHKDLATRNCMVGDQLIVKIGDYGTGRQVYRTDYCMVSRDTSIPVRWMPPESIRELEYTLQSDIWSIGVVLWEIFTFGEQPWQTLQDHEVLQHVTANVLPQPQECPDDIYALMLACWKRPQERMPMNTVHTNLQQILSSTASE</sequence>
<dbReference type="GO" id="GO:0005030">
    <property type="term" value="F:neurotrophin receptor activity"/>
    <property type="evidence" value="ECO:0007669"/>
    <property type="project" value="TreeGrafter"/>
</dbReference>
<dbReference type="PROSITE" id="PS50011">
    <property type="entry name" value="PROTEIN_KINASE_DOM"/>
    <property type="match status" value="1"/>
</dbReference>
<evidence type="ECO:0000259" key="9">
    <source>
        <dbReference type="PROSITE" id="PS50011"/>
    </source>
</evidence>
<dbReference type="GO" id="GO:0051897">
    <property type="term" value="P:positive regulation of phosphatidylinositol 3-kinase/protein kinase B signal transduction"/>
    <property type="evidence" value="ECO:0007669"/>
    <property type="project" value="TreeGrafter"/>
</dbReference>
<accession>A0AAV6TUG2</accession>
<keyword evidence="5" id="KW-0829">Tyrosine-protein kinase</keyword>
<dbReference type="InterPro" id="IPR050122">
    <property type="entry name" value="RTK"/>
</dbReference>
<evidence type="ECO:0000256" key="8">
    <source>
        <dbReference type="PIRSR" id="PIRSR000615-3"/>
    </source>
</evidence>
<dbReference type="GO" id="GO:0030424">
    <property type="term" value="C:axon"/>
    <property type="evidence" value="ECO:0007669"/>
    <property type="project" value="TreeGrafter"/>
</dbReference>
<feature type="active site" description="Proton acceptor" evidence="6">
    <location>
        <position position="152"/>
    </location>
</feature>
<dbReference type="AlphaFoldDB" id="A0AAV6TUG2"/>
<keyword evidence="4 7" id="KW-0067">ATP-binding</keyword>
<dbReference type="Proteomes" id="UP000827092">
    <property type="component" value="Unassembled WGS sequence"/>
</dbReference>
<dbReference type="SUPFAM" id="SSF56112">
    <property type="entry name" value="Protein kinase-like (PK-like)"/>
    <property type="match status" value="1"/>
</dbReference>
<keyword evidence="2 7" id="KW-0547">Nucleotide-binding</keyword>
<dbReference type="InterPro" id="IPR001245">
    <property type="entry name" value="Ser-Thr/Tyr_kinase_cat_dom"/>
</dbReference>
<dbReference type="InterPro" id="IPR000719">
    <property type="entry name" value="Prot_kinase_dom"/>
</dbReference>
<keyword evidence="8" id="KW-0460">Magnesium</keyword>
<feature type="domain" description="Protein kinase" evidence="9">
    <location>
        <begin position="12"/>
        <end position="281"/>
    </location>
</feature>
<dbReference type="GO" id="GO:0046872">
    <property type="term" value="F:metal ion binding"/>
    <property type="evidence" value="ECO:0007669"/>
    <property type="project" value="UniProtKB-KW"/>
</dbReference>
<dbReference type="GO" id="GO:0004714">
    <property type="term" value="F:transmembrane receptor protein tyrosine kinase activity"/>
    <property type="evidence" value="ECO:0007669"/>
    <property type="project" value="TreeGrafter"/>
</dbReference>
<evidence type="ECO:0000256" key="7">
    <source>
        <dbReference type="PIRSR" id="PIRSR000615-2"/>
    </source>
</evidence>
<evidence type="ECO:0000313" key="11">
    <source>
        <dbReference type="Proteomes" id="UP000827092"/>
    </source>
</evidence>
<dbReference type="PRINTS" id="PR00109">
    <property type="entry name" value="TYRKINASE"/>
</dbReference>